<sequence>MTVRTLPERFLTPADVAELLGVPVETLYQWRRKRTGPPAFRVGRHLRYDPVRLRQWVDGLTEVAA</sequence>
<dbReference type="AlphaFoldDB" id="A0A1V6MR00"/>
<protein>
    <submittedName>
        <fullName evidence="2">DNA-binding protein</fullName>
    </submittedName>
</protein>
<organism evidence="2 3">
    <name type="scientific">Streptomyces phaeoluteigriseus</name>
    <dbReference type="NCBI Taxonomy" id="114686"/>
    <lineage>
        <taxon>Bacteria</taxon>
        <taxon>Bacillati</taxon>
        <taxon>Actinomycetota</taxon>
        <taxon>Actinomycetes</taxon>
        <taxon>Kitasatosporales</taxon>
        <taxon>Streptomycetaceae</taxon>
        <taxon>Streptomyces</taxon>
        <taxon>Streptomyces aurantiacus group</taxon>
    </lineage>
</organism>
<gene>
    <name evidence="2" type="ORF">BM536_023880</name>
</gene>
<dbReference type="EMBL" id="MPOH02000015">
    <property type="protein sequence ID" value="OQD54891.1"/>
    <property type="molecule type" value="Genomic_DNA"/>
</dbReference>
<keyword evidence="2" id="KW-0238">DNA-binding</keyword>
<evidence type="ECO:0000313" key="2">
    <source>
        <dbReference type="EMBL" id="OQD54891.1"/>
    </source>
</evidence>
<evidence type="ECO:0000313" key="3">
    <source>
        <dbReference type="Proteomes" id="UP000184286"/>
    </source>
</evidence>
<dbReference type="RefSeq" id="WP_073494024.1">
    <property type="nucleotide sequence ID" value="NZ_MPOH02000015.1"/>
</dbReference>
<dbReference type="Gene3D" id="1.10.10.10">
    <property type="entry name" value="Winged helix-like DNA-binding domain superfamily/Winged helix DNA-binding domain"/>
    <property type="match status" value="1"/>
</dbReference>
<comment type="caution">
    <text evidence="2">The sequence shown here is derived from an EMBL/GenBank/DDBJ whole genome shotgun (WGS) entry which is preliminary data.</text>
</comment>
<dbReference type="InterPro" id="IPR036388">
    <property type="entry name" value="WH-like_DNA-bd_sf"/>
</dbReference>
<reference evidence="3" key="1">
    <citation type="submission" date="2016-11" db="EMBL/GenBank/DDBJ databases">
        <authorList>
            <person name="Schniete J.K."/>
            <person name="Salih T."/>
            <person name="Algora Gallardo L."/>
            <person name="Martinez Fernandez S."/>
            <person name="Herron P.R."/>
        </authorList>
    </citation>
    <scope>NUCLEOTIDE SEQUENCE [LARGE SCALE GENOMIC DNA]</scope>
    <source>
        <strain evidence="3">DSM 41896</strain>
    </source>
</reference>
<reference evidence="2 3" key="2">
    <citation type="submission" date="2017-02" db="EMBL/GenBank/DDBJ databases">
        <title>Draft genome sequence of Streptomyces phaeoluteigriseus type strain DSM41896.</title>
        <authorList>
            <person name="Salih T.S."/>
            <person name="Algora Gallardo L."/>
            <person name="Melo Santos T."/>
            <person name="Filgueira Martinez S."/>
            <person name="Herron P.R."/>
        </authorList>
    </citation>
    <scope>NUCLEOTIDE SEQUENCE [LARGE SCALE GENOMIC DNA]</scope>
    <source>
        <strain evidence="2 3">DSM 41896</strain>
    </source>
</reference>
<dbReference type="InterPro" id="IPR009061">
    <property type="entry name" value="DNA-bd_dom_put_sf"/>
</dbReference>
<dbReference type="Proteomes" id="UP000184286">
    <property type="component" value="Unassembled WGS sequence"/>
</dbReference>
<dbReference type="Pfam" id="PF12728">
    <property type="entry name" value="HTH_17"/>
    <property type="match status" value="1"/>
</dbReference>
<dbReference type="GO" id="GO:0003677">
    <property type="term" value="F:DNA binding"/>
    <property type="evidence" value="ECO:0007669"/>
    <property type="project" value="UniProtKB-KW"/>
</dbReference>
<dbReference type="SUPFAM" id="SSF46955">
    <property type="entry name" value="Putative DNA-binding domain"/>
    <property type="match status" value="1"/>
</dbReference>
<accession>A0A1V6MR00</accession>
<dbReference type="OrthoDB" id="5524782at2"/>
<evidence type="ECO:0000259" key="1">
    <source>
        <dbReference type="Pfam" id="PF12728"/>
    </source>
</evidence>
<name>A0A1V6MR00_9ACTN</name>
<proteinExistence type="predicted"/>
<dbReference type="InterPro" id="IPR041657">
    <property type="entry name" value="HTH_17"/>
</dbReference>
<feature type="domain" description="Helix-turn-helix" evidence="1">
    <location>
        <begin position="10"/>
        <end position="58"/>
    </location>
</feature>
<dbReference type="STRING" id="114686.BM536_023880"/>